<reference evidence="1" key="2">
    <citation type="submission" date="2021-04" db="EMBL/GenBank/DDBJ databases">
        <authorList>
            <person name="Podell S."/>
        </authorList>
    </citation>
    <scope>NUCLEOTIDE SEQUENCE</scope>
    <source>
        <strain evidence="1">Hildebrandi</strain>
    </source>
</reference>
<protein>
    <submittedName>
        <fullName evidence="1">Uncharacterized protein</fullName>
    </submittedName>
</protein>
<comment type="caution">
    <text evidence="1">The sequence shown here is derived from an EMBL/GenBank/DDBJ whole genome shotgun (WGS) entry which is preliminary data.</text>
</comment>
<reference evidence="1" key="1">
    <citation type="journal article" date="2021" name="Sci. Rep.">
        <title>Diploid genomic architecture of Nitzschia inconspicua, an elite biomass production diatom.</title>
        <authorList>
            <person name="Oliver A."/>
            <person name="Podell S."/>
            <person name="Pinowska A."/>
            <person name="Traller J.C."/>
            <person name="Smith S.R."/>
            <person name="McClure R."/>
            <person name="Beliaev A."/>
            <person name="Bohutskyi P."/>
            <person name="Hill E.A."/>
            <person name="Rabines A."/>
            <person name="Zheng H."/>
            <person name="Allen L.Z."/>
            <person name="Kuo A."/>
            <person name="Grigoriev I.V."/>
            <person name="Allen A.E."/>
            <person name="Hazlebeck D."/>
            <person name="Allen E.E."/>
        </authorList>
    </citation>
    <scope>NUCLEOTIDE SEQUENCE</scope>
    <source>
        <strain evidence="1">Hildebrandi</strain>
    </source>
</reference>
<proteinExistence type="predicted"/>
<gene>
    <name evidence="1" type="ORF">IV203_007954</name>
</gene>
<accession>A0A9K3KY95</accession>
<evidence type="ECO:0000313" key="1">
    <source>
        <dbReference type="EMBL" id="KAG7351906.1"/>
    </source>
</evidence>
<evidence type="ECO:0000313" key="2">
    <source>
        <dbReference type="Proteomes" id="UP000693970"/>
    </source>
</evidence>
<keyword evidence="2" id="KW-1185">Reference proteome</keyword>
<dbReference type="EMBL" id="JAGRRH010000017">
    <property type="protein sequence ID" value="KAG7351906.1"/>
    <property type="molecule type" value="Genomic_DNA"/>
</dbReference>
<sequence length="95" mass="10813">MTTTFKTSSMAMKQKIHYFEEENSRVAALQQQRRTAVSLYEENNIGPIASTFIATVNSGPEENSKFSLVHLVRFLESPHPGKYFTMEESFEVGSF</sequence>
<name>A0A9K3KY95_9STRA</name>
<dbReference type="Proteomes" id="UP000693970">
    <property type="component" value="Unassembled WGS sequence"/>
</dbReference>
<organism evidence="1 2">
    <name type="scientific">Nitzschia inconspicua</name>
    <dbReference type="NCBI Taxonomy" id="303405"/>
    <lineage>
        <taxon>Eukaryota</taxon>
        <taxon>Sar</taxon>
        <taxon>Stramenopiles</taxon>
        <taxon>Ochrophyta</taxon>
        <taxon>Bacillariophyta</taxon>
        <taxon>Bacillariophyceae</taxon>
        <taxon>Bacillariophycidae</taxon>
        <taxon>Bacillariales</taxon>
        <taxon>Bacillariaceae</taxon>
        <taxon>Nitzschia</taxon>
    </lineage>
</organism>
<dbReference type="AlphaFoldDB" id="A0A9K3KY95"/>